<evidence type="ECO:0000313" key="3">
    <source>
        <dbReference type="Proteomes" id="UP000198520"/>
    </source>
</evidence>
<keyword evidence="1" id="KW-0732">Signal</keyword>
<keyword evidence="3" id="KW-1185">Reference proteome</keyword>
<evidence type="ECO:0000313" key="2">
    <source>
        <dbReference type="EMBL" id="SFF24639.1"/>
    </source>
</evidence>
<name>A0A1I2H5F4_9MICO</name>
<dbReference type="RefSeq" id="WP_093378459.1">
    <property type="nucleotide sequence ID" value="NZ_BNAN01000003.1"/>
</dbReference>
<proteinExistence type="predicted"/>
<dbReference type="STRING" id="285351.SAMN04488035_2191"/>
<dbReference type="OrthoDB" id="4938409at2"/>
<evidence type="ECO:0000256" key="1">
    <source>
        <dbReference type="SAM" id="SignalP"/>
    </source>
</evidence>
<gene>
    <name evidence="2" type="ORF">SAMN04488035_2191</name>
</gene>
<dbReference type="AlphaFoldDB" id="A0A1I2H5F4"/>
<evidence type="ECO:0008006" key="4">
    <source>
        <dbReference type="Google" id="ProtNLM"/>
    </source>
</evidence>
<sequence length="292" mass="31382">MTTTTGTTLEGNRMTTHARAPRAFLTLATALALVASPAAVASAAAVPVAATTVSTTAAPTALPGAVVTAKKKAAPRYQTKVRTVVYTKASGSKKRATIPADYTVKAVSAKKKNSRIQVVYKGKRGWVKASKISRVSSSTKLGKMSWAGSAKKNIKRWCKGVPVKVNKVDRNYASAWSDGSRELIELSRVAFGEKLDPNHPLAVATQYHECGHILQYRAYGYDFVALRKAMDKVYPKGEHPGIEHMADCISDVMGAKRYGSLGQGRTYYAGYGGDCSKKQLKAAKRIIAGKRL</sequence>
<dbReference type="EMBL" id="FONZ01000003">
    <property type="protein sequence ID" value="SFF24639.1"/>
    <property type="molecule type" value="Genomic_DNA"/>
</dbReference>
<protein>
    <recommendedName>
        <fullName evidence="4">SH3 domain-containing protein</fullName>
    </recommendedName>
</protein>
<feature type="signal peptide" evidence="1">
    <location>
        <begin position="1"/>
        <end position="43"/>
    </location>
</feature>
<organism evidence="2 3">
    <name type="scientific">Flavimobilis marinus</name>
    <dbReference type="NCBI Taxonomy" id="285351"/>
    <lineage>
        <taxon>Bacteria</taxon>
        <taxon>Bacillati</taxon>
        <taxon>Actinomycetota</taxon>
        <taxon>Actinomycetes</taxon>
        <taxon>Micrococcales</taxon>
        <taxon>Jonesiaceae</taxon>
        <taxon>Flavimobilis</taxon>
    </lineage>
</organism>
<dbReference type="Proteomes" id="UP000198520">
    <property type="component" value="Unassembled WGS sequence"/>
</dbReference>
<feature type="chain" id="PRO_5038480319" description="SH3 domain-containing protein" evidence="1">
    <location>
        <begin position="44"/>
        <end position="292"/>
    </location>
</feature>
<reference evidence="3" key="1">
    <citation type="submission" date="2016-10" db="EMBL/GenBank/DDBJ databases">
        <authorList>
            <person name="Varghese N."/>
            <person name="Submissions S."/>
        </authorList>
    </citation>
    <scope>NUCLEOTIDE SEQUENCE [LARGE SCALE GENOMIC DNA]</scope>
    <source>
        <strain evidence="3">DSM 19083</strain>
    </source>
</reference>
<accession>A0A1I2H5F4</accession>